<comment type="caution">
    <text evidence="3">The sequence shown here is derived from an EMBL/GenBank/DDBJ whole genome shotgun (WGS) entry which is preliminary data.</text>
</comment>
<evidence type="ECO:0000259" key="2">
    <source>
        <dbReference type="PROSITE" id="PS51903"/>
    </source>
</evidence>
<keyword evidence="3" id="KW-0547">Nucleotide-binding</keyword>
<keyword evidence="1" id="KW-0677">Repeat</keyword>
<evidence type="ECO:0000256" key="1">
    <source>
        <dbReference type="PROSITE-ProRule" id="PRU01251"/>
    </source>
</evidence>
<dbReference type="GO" id="GO:0008233">
    <property type="term" value="F:peptidase activity"/>
    <property type="evidence" value="ECO:0007669"/>
    <property type="project" value="UniProtKB-KW"/>
</dbReference>
<dbReference type="Proteomes" id="UP000470246">
    <property type="component" value="Unassembled WGS sequence"/>
</dbReference>
<keyword evidence="3" id="KW-0378">Hydrolase</keyword>
<dbReference type="InterPro" id="IPR036628">
    <property type="entry name" value="Clp_N_dom_sf"/>
</dbReference>
<sequence>MAPPVQMSNPVRLDDLISAVRRVDEDVLTQLTNAVLLADGIGEVADALIGHFVDQARRSGASWSDIGRSMGVTRQAAQKRFVGKASTRPSAPEGFGRFTESARNVVVTAQNEARAAGHTEISPAHLGLGLLAEPEGLAGRVLAAGRPLDAVRTAVTAALPPGGGTPGDFIPFDDAARAVLEGAFGEAERLGDEVVDTEHVLLALVADAGRVPAGLGVTRPGVESAVAAARSAGSAD</sequence>
<dbReference type="Gene3D" id="1.10.1780.10">
    <property type="entry name" value="Clp, N-terminal domain"/>
    <property type="match status" value="1"/>
</dbReference>
<dbReference type="GO" id="GO:0006508">
    <property type="term" value="P:proteolysis"/>
    <property type="evidence" value="ECO:0007669"/>
    <property type="project" value="UniProtKB-KW"/>
</dbReference>
<dbReference type="InterPro" id="IPR004176">
    <property type="entry name" value="Clp_R_N"/>
</dbReference>
<dbReference type="Pfam" id="PF02861">
    <property type="entry name" value="Clp_N"/>
    <property type="match status" value="1"/>
</dbReference>
<name>A0A7K3VUG4_9ACTN</name>
<dbReference type="EMBL" id="JAAGWF010000001">
    <property type="protein sequence ID" value="NEK56291.1"/>
    <property type="molecule type" value="Genomic_DNA"/>
</dbReference>
<keyword evidence="4" id="KW-1185">Reference proteome</keyword>
<dbReference type="PROSITE" id="PS51903">
    <property type="entry name" value="CLP_R"/>
    <property type="match status" value="1"/>
</dbReference>
<reference evidence="3 4" key="1">
    <citation type="submission" date="2020-02" db="EMBL/GenBank/DDBJ databases">
        <title>Geodermatophilus sabuli CPCC 205279 I12A-02694.</title>
        <authorList>
            <person name="Jiang Z."/>
        </authorList>
    </citation>
    <scope>NUCLEOTIDE SEQUENCE [LARGE SCALE GENOMIC DNA]</scope>
    <source>
        <strain evidence="3 4">I12A-02694</strain>
    </source>
</reference>
<dbReference type="AlphaFoldDB" id="A0A7K3VUG4"/>
<dbReference type="RefSeq" id="WP_163479490.1">
    <property type="nucleotide sequence ID" value="NZ_JAAGWF010000001.1"/>
</dbReference>
<dbReference type="GO" id="GO:0005524">
    <property type="term" value="F:ATP binding"/>
    <property type="evidence" value="ECO:0007669"/>
    <property type="project" value="UniProtKB-KW"/>
</dbReference>
<organism evidence="3 4">
    <name type="scientific">Geodermatophilus sabuli</name>
    <dbReference type="NCBI Taxonomy" id="1564158"/>
    <lineage>
        <taxon>Bacteria</taxon>
        <taxon>Bacillati</taxon>
        <taxon>Actinomycetota</taxon>
        <taxon>Actinomycetes</taxon>
        <taxon>Geodermatophilales</taxon>
        <taxon>Geodermatophilaceae</taxon>
        <taxon>Geodermatophilus</taxon>
    </lineage>
</organism>
<dbReference type="SUPFAM" id="SSF81923">
    <property type="entry name" value="Double Clp-N motif"/>
    <property type="match status" value="1"/>
</dbReference>
<feature type="domain" description="Clp R" evidence="2">
    <location>
        <begin position="95"/>
        <end position="232"/>
    </location>
</feature>
<evidence type="ECO:0000313" key="4">
    <source>
        <dbReference type="Proteomes" id="UP000470246"/>
    </source>
</evidence>
<gene>
    <name evidence="3" type="ORF">GCU56_00180</name>
</gene>
<keyword evidence="3" id="KW-0067">ATP-binding</keyword>
<evidence type="ECO:0000313" key="3">
    <source>
        <dbReference type="EMBL" id="NEK56291.1"/>
    </source>
</evidence>
<protein>
    <submittedName>
        <fullName evidence="3">ATP-dependent Clp protease ATP-binding subunit</fullName>
    </submittedName>
</protein>
<proteinExistence type="predicted"/>
<accession>A0A7K3VUG4</accession>
<keyword evidence="3" id="KW-0645">Protease</keyword>